<sequence>MVWRTKQNLDYAYAMLHVYNSKPSSKYYVQLEDDIITVPGFVNEMLRFANNNSAKFFMIEFSSLGFIGRMFHNNYDLLKMAHFILLLYNSLPVDWILQNLISAKFCPVDEGWPNCYKKRLCNIVLFSHNPPLFQHIGTQSSLTGKIQKLTEKNFNPQIQFPLIKSENYPATNFYPKNLSKKLKDFYLNFTPLPINLTEIGQANLFEFNYSSKPIALLKGIKIFFSIQFIEPLSSVWSLLPKALINVRINYSSRNNSKNIFNSSINQKNNLIDQFNLIFEENNLLKNITSIKIIIEDGNWLKKVSSFTLTRISVITN</sequence>
<evidence type="ECO:0000313" key="3">
    <source>
        <dbReference type="WBParaSite" id="scf7180000421466.g6995"/>
    </source>
</evidence>
<proteinExistence type="predicted"/>
<accession>A0A915NSU3</accession>
<organism evidence="2 3">
    <name type="scientific">Meloidogyne floridensis</name>
    <dbReference type="NCBI Taxonomy" id="298350"/>
    <lineage>
        <taxon>Eukaryota</taxon>
        <taxon>Metazoa</taxon>
        <taxon>Ecdysozoa</taxon>
        <taxon>Nematoda</taxon>
        <taxon>Chromadorea</taxon>
        <taxon>Rhabditida</taxon>
        <taxon>Tylenchina</taxon>
        <taxon>Tylenchomorpha</taxon>
        <taxon>Tylenchoidea</taxon>
        <taxon>Meloidogynidae</taxon>
        <taxon>Meloidogyninae</taxon>
        <taxon>Meloidogyne</taxon>
    </lineage>
</organism>
<dbReference type="PANTHER" id="PTHR12062:SF9">
    <property type="entry name" value="ALPHA-1,3-MANNOSYL-GLYCOPROTEIN 4-BETA-N-ACETYLGLUCOSAMINYLTRANSFERASE A, ISOFORM A"/>
    <property type="match status" value="1"/>
</dbReference>
<protein>
    <submittedName>
        <fullName evidence="3">Glycosyltransferase family 92 protein</fullName>
    </submittedName>
</protein>
<dbReference type="GO" id="GO:0005783">
    <property type="term" value="C:endoplasmic reticulum"/>
    <property type="evidence" value="ECO:0007669"/>
    <property type="project" value="TreeGrafter"/>
</dbReference>
<dbReference type="Pfam" id="PF04666">
    <property type="entry name" value="MGAT4_cons"/>
    <property type="match status" value="1"/>
</dbReference>
<dbReference type="GO" id="GO:0006487">
    <property type="term" value="P:protein N-linked glycosylation"/>
    <property type="evidence" value="ECO:0007669"/>
    <property type="project" value="TreeGrafter"/>
</dbReference>
<reference evidence="3" key="1">
    <citation type="submission" date="2022-11" db="UniProtKB">
        <authorList>
            <consortium name="WormBaseParasite"/>
        </authorList>
    </citation>
    <scope>IDENTIFICATION</scope>
</reference>
<name>A0A915NSU3_9BILA</name>
<dbReference type="PANTHER" id="PTHR12062">
    <property type="entry name" value="N-ACETYLGLUCOSAMINYLTRANSFERASE VI"/>
    <property type="match status" value="1"/>
</dbReference>
<evidence type="ECO:0000313" key="2">
    <source>
        <dbReference type="Proteomes" id="UP000887560"/>
    </source>
</evidence>
<dbReference type="GO" id="GO:0005795">
    <property type="term" value="C:Golgi stack"/>
    <property type="evidence" value="ECO:0007669"/>
    <property type="project" value="TreeGrafter"/>
</dbReference>
<dbReference type="GO" id="GO:0005793">
    <property type="term" value="C:endoplasmic reticulum-Golgi intermediate compartment"/>
    <property type="evidence" value="ECO:0007669"/>
    <property type="project" value="TreeGrafter"/>
</dbReference>
<dbReference type="Proteomes" id="UP000887560">
    <property type="component" value="Unplaced"/>
</dbReference>
<dbReference type="InterPro" id="IPR006759">
    <property type="entry name" value="Glyco_transf_54"/>
</dbReference>
<keyword evidence="2" id="KW-1185">Reference proteome</keyword>
<dbReference type="InterPro" id="IPR057279">
    <property type="entry name" value="MGAT4"/>
</dbReference>
<dbReference type="AlphaFoldDB" id="A0A915NSU3"/>
<dbReference type="GO" id="GO:0008375">
    <property type="term" value="F:acetylglucosaminyltransferase activity"/>
    <property type="evidence" value="ECO:0007669"/>
    <property type="project" value="TreeGrafter"/>
</dbReference>
<dbReference type="WBParaSite" id="scf7180000421466.g6995">
    <property type="protein sequence ID" value="scf7180000421466.g6995"/>
    <property type="gene ID" value="scf7180000421466.g6995"/>
</dbReference>
<evidence type="ECO:0000259" key="1">
    <source>
        <dbReference type="Pfam" id="PF04666"/>
    </source>
</evidence>
<feature type="domain" description="MGAT4 conserved region" evidence="1">
    <location>
        <begin position="3"/>
        <end position="154"/>
    </location>
</feature>